<sequence>MFEVKADPLEASFETLERQDEEVAQLREEMAQLKSRMDAQAVAAARPPLSGAKAASSPFVENYLRKGLEAGVELKALVGTSDAAGGYAVPEEIDAAIDRTLASISPLRAIANVVKVGSAGYRKLVTTGGTPSGWVSETDARPETNTPAFAEIAPPFGELYANPAASQAMLDDAAFDVEAWLAQEIATEFARAEGAAFVSGSGVNRPKGFLSAPTSAQVDGARPFGTLQFLASGAAGGFSATNPQDRLIDLVQALRPPYRQGAVFVMNSATAARIRKFKTSDGAFLWQPGLVSGQPDTLLGYPLVEAEDMPDVAADSLSIAFGNFRAGYLIAERSETQILRDPYTHKPFVHFYATKRVGGQVVNSEAIKLLKFSA</sequence>
<dbReference type="AlphaFoldDB" id="A0A6J4SAD5"/>
<proteinExistence type="predicted"/>
<evidence type="ECO:0000256" key="1">
    <source>
        <dbReference type="ARBA" id="ARBA00004328"/>
    </source>
</evidence>
<dbReference type="EMBL" id="CADCVX010000165">
    <property type="protein sequence ID" value="CAA9494058.1"/>
    <property type="molecule type" value="Genomic_DNA"/>
</dbReference>
<name>A0A6J4SAD5_9SPHN</name>
<feature type="coiled-coil region" evidence="2">
    <location>
        <begin position="9"/>
        <end position="43"/>
    </location>
</feature>
<evidence type="ECO:0000259" key="3">
    <source>
        <dbReference type="Pfam" id="PF05065"/>
    </source>
</evidence>
<dbReference type="Gene3D" id="3.30.2320.10">
    <property type="entry name" value="hypothetical protein PF0899 domain"/>
    <property type="match status" value="1"/>
</dbReference>
<evidence type="ECO:0000256" key="2">
    <source>
        <dbReference type="SAM" id="Coils"/>
    </source>
</evidence>
<dbReference type="NCBIfam" id="TIGR01554">
    <property type="entry name" value="major_cap_HK97"/>
    <property type="match status" value="1"/>
</dbReference>
<dbReference type="Pfam" id="PF05065">
    <property type="entry name" value="Phage_capsid"/>
    <property type="match status" value="1"/>
</dbReference>
<organism evidence="4">
    <name type="scientific">uncultured Sphingomonadaceae bacterium</name>
    <dbReference type="NCBI Taxonomy" id="169976"/>
    <lineage>
        <taxon>Bacteria</taxon>
        <taxon>Pseudomonadati</taxon>
        <taxon>Pseudomonadota</taxon>
        <taxon>Alphaproteobacteria</taxon>
        <taxon>Sphingomonadales</taxon>
        <taxon>Sphingomonadaceae</taxon>
        <taxon>environmental samples</taxon>
    </lineage>
</organism>
<comment type="subcellular location">
    <subcellularLocation>
        <location evidence="1">Virion</location>
    </subcellularLocation>
</comment>
<protein>
    <submittedName>
        <fullName evidence="4">Gene Transfer Agent capsid protein Phage major capsid protein</fullName>
    </submittedName>
</protein>
<dbReference type="InterPro" id="IPR024455">
    <property type="entry name" value="Phage_capsid"/>
</dbReference>
<feature type="domain" description="Phage capsid-like C-terminal" evidence="3">
    <location>
        <begin position="85"/>
        <end position="372"/>
    </location>
</feature>
<dbReference type="InterPro" id="IPR054612">
    <property type="entry name" value="Phage_capsid-like_C"/>
</dbReference>
<reference evidence="4" key="1">
    <citation type="submission" date="2020-02" db="EMBL/GenBank/DDBJ databases">
        <authorList>
            <person name="Meier V. D."/>
        </authorList>
    </citation>
    <scope>NUCLEOTIDE SEQUENCE</scope>
    <source>
        <strain evidence="4">AVDCRST_MAG91</strain>
    </source>
</reference>
<dbReference type="SUPFAM" id="SSF56563">
    <property type="entry name" value="Major capsid protein gp5"/>
    <property type="match status" value="1"/>
</dbReference>
<evidence type="ECO:0000313" key="4">
    <source>
        <dbReference type="EMBL" id="CAA9494058.1"/>
    </source>
</evidence>
<dbReference type="Gene3D" id="3.30.2400.10">
    <property type="entry name" value="Major capsid protein gp5"/>
    <property type="match status" value="1"/>
</dbReference>
<accession>A0A6J4SAD5</accession>
<keyword evidence="2" id="KW-0175">Coiled coil</keyword>
<gene>
    <name evidence="4" type="ORF">AVDCRST_MAG91-701</name>
</gene>